<dbReference type="Pfam" id="PF00072">
    <property type="entry name" value="Response_reg"/>
    <property type="match status" value="1"/>
</dbReference>
<feature type="modified residue" description="4-aspartylphosphate" evidence="1">
    <location>
        <position position="63"/>
    </location>
</feature>
<protein>
    <submittedName>
        <fullName evidence="3">Response regulator</fullName>
    </submittedName>
</protein>
<dbReference type="InterPro" id="IPR052893">
    <property type="entry name" value="TCS_response_regulator"/>
</dbReference>
<evidence type="ECO:0000256" key="1">
    <source>
        <dbReference type="PROSITE-ProRule" id="PRU00169"/>
    </source>
</evidence>
<dbReference type="SUPFAM" id="SSF52172">
    <property type="entry name" value="CheY-like"/>
    <property type="match status" value="1"/>
</dbReference>
<reference evidence="3 4" key="1">
    <citation type="submission" date="2019-06" db="EMBL/GenBank/DDBJ databases">
        <title>Echinicola alkalisoli sp. nov. isolated from saline soil.</title>
        <authorList>
            <person name="Sun J.-Q."/>
            <person name="Xu L."/>
        </authorList>
    </citation>
    <scope>NUCLEOTIDE SEQUENCE [LARGE SCALE GENOMIC DNA]</scope>
    <source>
        <strain evidence="3 4">LN3S3</strain>
    </source>
</reference>
<dbReference type="CDD" id="cd00156">
    <property type="entry name" value="REC"/>
    <property type="match status" value="1"/>
</dbReference>
<dbReference type="KEGG" id="echi:FKX85_17925"/>
<evidence type="ECO:0000313" key="4">
    <source>
        <dbReference type="Proteomes" id="UP000316614"/>
    </source>
</evidence>
<dbReference type="Proteomes" id="UP000316614">
    <property type="component" value="Chromosome"/>
</dbReference>
<evidence type="ECO:0000313" key="3">
    <source>
        <dbReference type="EMBL" id="QDH80818.1"/>
    </source>
</evidence>
<accession>A0A514CLZ7</accession>
<dbReference type="PROSITE" id="PS50110">
    <property type="entry name" value="RESPONSE_REGULATORY"/>
    <property type="match status" value="1"/>
</dbReference>
<sequence length="131" mass="15056">MTSIKSLCIIDDDPIYTFGVKKIIEMGNFNVNAMFYQNGHEAYEGLSSKIDNGESMPDMILLDINMPIWNGWKFLDEFLKIQPDTNITIYIISSSIDPNDTKKAKEYNIIKNFIVKPISIEKVKELLEQNT</sequence>
<feature type="domain" description="Response regulatory" evidence="2">
    <location>
        <begin position="6"/>
        <end position="131"/>
    </location>
</feature>
<proteinExistence type="predicted"/>
<keyword evidence="1" id="KW-0597">Phosphoprotein</keyword>
<gene>
    <name evidence="3" type="ORF">FKX85_17925</name>
</gene>
<dbReference type="AlphaFoldDB" id="A0A514CLZ7"/>
<organism evidence="3 4">
    <name type="scientific">Echinicola soli</name>
    <dbReference type="NCBI Taxonomy" id="2591634"/>
    <lineage>
        <taxon>Bacteria</taxon>
        <taxon>Pseudomonadati</taxon>
        <taxon>Bacteroidota</taxon>
        <taxon>Cytophagia</taxon>
        <taxon>Cytophagales</taxon>
        <taxon>Cyclobacteriaceae</taxon>
        <taxon>Echinicola</taxon>
    </lineage>
</organism>
<dbReference type="PANTHER" id="PTHR44520:SF2">
    <property type="entry name" value="RESPONSE REGULATOR RCP1"/>
    <property type="match status" value="1"/>
</dbReference>
<keyword evidence="4" id="KW-1185">Reference proteome</keyword>
<dbReference type="EMBL" id="CP041253">
    <property type="protein sequence ID" value="QDH80818.1"/>
    <property type="molecule type" value="Genomic_DNA"/>
</dbReference>
<name>A0A514CLZ7_9BACT</name>
<dbReference type="Gene3D" id="3.40.50.2300">
    <property type="match status" value="1"/>
</dbReference>
<dbReference type="OrthoDB" id="1524091at2"/>
<dbReference type="InterPro" id="IPR011006">
    <property type="entry name" value="CheY-like_superfamily"/>
</dbReference>
<dbReference type="PANTHER" id="PTHR44520">
    <property type="entry name" value="RESPONSE REGULATOR RCP1-RELATED"/>
    <property type="match status" value="1"/>
</dbReference>
<dbReference type="InterPro" id="IPR001789">
    <property type="entry name" value="Sig_transdc_resp-reg_receiver"/>
</dbReference>
<dbReference type="RefSeq" id="WP_141616039.1">
    <property type="nucleotide sequence ID" value="NZ_CP041253.1"/>
</dbReference>
<evidence type="ECO:0000259" key="2">
    <source>
        <dbReference type="PROSITE" id="PS50110"/>
    </source>
</evidence>
<dbReference type="SMART" id="SM00448">
    <property type="entry name" value="REC"/>
    <property type="match status" value="1"/>
</dbReference>
<dbReference type="GO" id="GO:0000160">
    <property type="term" value="P:phosphorelay signal transduction system"/>
    <property type="evidence" value="ECO:0007669"/>
    <property type="project" value="InterPro"/>
</dbReference>